<feature type="transmembrane region" description="Helical" evidence="8">
    <location>
        <begin position="12"/>
        <end position="33"/>
    </location>
</feature>
<dbReference type="PROSITE" id="PS51257">
    <property type="entry name" value="PROKAR_LIPOPROTEIN"/>
    <property type="match status" value="1"/>
</dbReference>
<dbReference type="Proteomes" id="UP000276128">
    <property type="component" value="Unassembled WGS sequence"/>
</dbReference>
<protein>
    <submittedName>
        <fullName evidence="9">Iron ABC transporter permease</fullName>
    </submittedName>
</protein>
<evidence type="ECO:0000256" key="2">
    <source>
        <dbReference type="ARBA" id="ARBA00007935"/>
    </source>
</evidence>
<evidence type="ECO:0000313" key="10">
    <source>
        <dbReference type="Proteomes" id="UP000276128"/>
    </source>
</evidence>
<evidence type="ECO:0000313" key="9">
    <source>
        <dbReference type="EMBL" id="RTE11820.1"/>
    </source>
</evidence>
<evidence type="ECO:0000256" key="8">
    <source>
        <dbReference type="SAM" id="Phobius"/>
    </source>
</evidence>
<dbReference type="SUPFAM" id="SSF81345">
    <property type="entry name" value="ABC transporter involved in vitamin B12 uptake, BtuC"/>
    <property type="match status" value="1"/>
</dbReference>
<feature type="transmembrane region" description="Helical" evidence="8">
    <location>
        <begin position="284"/>
        <end position="307"/>
    </location>
</feature>
<feature type="transmembrane region" description="Helical" evidence="8">
    <location>
        <begin position="64"/>
        <end position="84"/>
    </location>
</feature>
<dbReference type="PANTHER" id="PTHR30472">
    <property type="entry name" value="FERRIC ENTEROBACTIN TRANSPORT SYSTEM PERMEASE PROTEIN"/>
    <property type="match status" value="1"/>
</dbReference>
<dbReference type="Gene3D" id="1.10.3470.10">
    <property type="entry name" value="ABC transporter involved in vitamin B12 uptake, BtuC"/>
    <property type="match status" value="1"/>
</dbReference>
<dbReference type="CDD" id="cd06550">
    <property type="entry name" value="TM_ABC_iron-siderophores_like"/>
    <property type="match status" value="1"/>
</dbReference>
<name>A0A3S0BQC9_9BACL</name>
<evidence type="ECO:0000256" key="3">
    <source>
        <dbReference type="ARBA" id="ARBA00022448"/>
    </source>
</evidence>
<evidence type="ECO:0000256" key="7">
    <source>
        <dbReference type="ARBA" id="ARBA00023136"/>
    </source>
</evidence>
<keyword evidence="10" id="KW-1185">Reference proteome</keyword>
<dbReference type="GO" id="GO:0022857">
    <property type="term" value="F:transmembrane transporter activity"/>
    <property type="evidence" value="ECO:0007669"/>
    <property type="project" value="InterPro"/>
</dbReference>
<reference evidence="9 10" key="1">
    <citation type="submission" date="2018-12" db="EMBL/GenBank/DDBJ databases">
        <title>Bacillus ochoae sp. nov., Paenibacillus whitsoniae sp. nov., Paenibacillus spiritus sp. nov. Isolated from the Mars Exploration Rover during spacecraft assembly.</title>
        <authorList>
            <person name="Seuylemezian A."/>
            <person name="Vaishampayan P."/>
        </authorList>
    </citation>
    <scope>NUCLEOTIDE SEQUENCE [LARGE SCALE GENOMIC DNA]</scope>
    <source>
        <strain evidence="9 10">MER 54</strain>
    </source>
</reference>
<comment type="similarity">
    <text evidence="2">Belongs to the binding-protein-dependent transport system permease family. FecCD subfamily.</text>
</comment>
<dbReference type="AlphaFoldDB" id="A0A3S0BQC9"/>
<sequence length="337" mass="35699">MNATRSNLWRTGWLIGFVLVFLGCFVSSIVFGATQQFSWSTAWASMFHYDESINDQIIVRTTRVPRACIAAAVGASLAIAGALMQTLTRNPLASPSVLGVNAGATFFVVLAAVMLSVSSMQALTWIAFLGAAVGAVTVYALGSVGRDGLTPLKIVLAGSAMSALFASFTQAVLVLRQQGISTVLFWLTGTVAGRSPSFLITVIPYLVIVWIGSWLLAKEMNVLQMGEETAKGLGQKTIFIKATVGIFIVVLAGCSVSVAGPIGFIGIVIPHISRFFGGMDHRWVIPYCGVLGAILLILADIGARFIAMPEEMPVGVMTAIIGVPFFIYIARKGLAKS</sequence>
<feature type="transmembrane region" description="Helical" evidence="8">
    <location>
        <begin position="154"/>
        <end position="175"/>
    </location>
</feature>
<dbReference type="EMBL" id="RXHU01000001">
    <property type="protein sequence ID" value="RTE11820.1"/>
    <property type="molecule type" value="Genomic_DNA"/>
</dbReference>
<keyword evidence="3" id="KW-0813">Transport</keyword>
<dbReference type="PANTHER" id="PTHR30472:SF65">
    <property type="entry name" value="SIDEROPHORE TRANSPORT SYSTEM PERMEASE PROTEIN YFIZ-RELATED"/>
    <property type="match status" value="1"/>
</dbReference>
<evidence type="ECO:0000256" key="4">
    <source>
        <dbReference type="ARBA" id="ARBA00022475"/>
    </source>
</evidence>
<evidence type="ECO:0000256" key="5">
    <source>
        <dbReference type="ARBA" id="ARBA00022692"/>
    </source>
</evidence>
<organism evidence="9 10">
    <name type="scientific">Paenibacillus whitsoniae</name>
    <dbReference type="NCBI Taxonomy" id="2496558"/>
    <lineage>
        <taxon>Bacteria</taxon>
        <taxon>Bacillati</taxon>
        <taxon>Bacillota</taxon>
        <taxon>Bacilli</taxon>
        <taxon>Bacillales</taxon>
        <taxon>Paenibacillaceae</taxon>
        <taxon>Paenibacillus</taxon>
    </lineage>
</organism>
<evidence type="ECO:0000256" key="6">
    <source>
        <dbReference type="ARBA" id="ARBA00022989"/>
    </source>
</evidence>
<keyword evidence="6 8" id="KW-1133">Transmembrane helix</keyword>
<feature type="transmembrane region" description="Helical" evidence="8">
    <location>
        <begin position="238"/>
        <end position="264"/>
    </location>
</feature>
<keyword evidence="7 8" id="KW-0472">Membrane</keyword>
<dbReference type="GO" id="GO:0005886">
    <property type="term" value="C:plasma membrane"/>
    <property type="evidence" value="ECO:0007669"/>
    <property type="project" value="UniProtKB-SubCell"/>
</dbReference>
<dbReference type="OrthoDB" id="9811721at2"/>
<dbReference type="FunFam" id="1.10.3470.10:FF:000001">
    <property type="entry name" value="Vitamin B12 ABC transporter permease BtuC"/>
    <property type="match status" value="1"/>
</dbReference>
<keyword evidence="5 8" id="KW-0812">Transmembrane</keyword>
<gene>
    <name evidence="9" type="ORF">EJQ19_00075</name>
</gene>
<accession>A0A3S0BQC9</accession>
<keyword evidence="4" id="KW-1003">Cell membrane</keyword>
<feature type="transmembrane region" description="Helical" evidence="8">
    <location>
        <begin position="314"/>
        <end position="331"/>
    </location>
</feature>
<comment type="subcellular location">
    <subcellularLocation>
        <location evidence="1">Cell membrane</location>
        <topology evidence="1">Multi-pass membrane protein</topology>
    </subcellularLocation>
</comment>
<dbReference type="InterPro" id="IPR000522">
    <property type="entry name" value="ABC_transptr_permease_BtuC"/>
</dbReference>
<comment type="caution">
    <text evidence="9">The sequence shown here is derived from an EMBL/GenBank/DDBJ whole genome shotgun (WGS) entry which is preliminary data.</text>
</comment>
<dbReference type="InterPro" id="IPR037294">
    <property type="entry name" value="ABC_BtuC-like"/>
</dbReference>
<dbReference type="GO" id="GO:0033214">
    <property type="term" value="P:siderophore-iron import into cell"/>
    <property type="evidence" value="ECO:0007669"/>
    <property type="project" value="TreeGrafter"/>
</dbReference>
<proteinExistence type="inferred from homology"/>
<dbReference type="Pfam" id="PF01032">
    <property type="entry name" value="FecCD"/>
    <property type="match status" value="1"/>
</dbReference>
<feature type="transmembrane region" description="Helical" evidence="8">
    <location>
        <begin position="195"/>
        <end position="217"/>
    </location>
</feature>
<evidence type="ECO:0000256" key="1">
    <source>
        <dbReference type="ARBA" id="ARBA00004651"/>
    </source>
</evidence>
<feature type="transmembrane region" description="Helical" evidence="8">
    <location>
        <begin position="123"/>
        <end position="142"/>
    </location>
</feature>
<feature type="transmembrane region" description="Helical" evidence="8">
    <location>
        <begin position="96"/>
        <end position="117"/>
    </location>
</feature>